<accession>A0A183TLA4</accession>
<dbReference type="Proteomes" id="UP000275846">
    <property type="component" value="Unassembled WGS sequence"/>
</dbReference>
<evidence type="ECO:0000313" key="3">
    <source>
        <dbReference type="EMBL" id="VDM03640.1"/>
    </source>
</evidence>
<feature type="chain" id="PRO_5043141561" evidence="2">
    <location>
        <begin position="19"/>
        <end position="375"/>
    </location>
</feature>
<dbReference type="EMBL" id="UYSU01042201">
    <property type="protein sequence ID" value="VDM03640.1"/>
    <property type="molecule type" value="Genomic_DNA"/>
</dbReference>
<name>A0A183TLA4_SCHSO</name>
<dbReference type="WBParaSite" id="SSLN_0001790701-mRNA-1">
    <property type="protein sequence ID" value="SSLN_0001790701-mRNA-1"/>
    <property type="gene ID" value="SSLN_0001790701"/>
</dbReference>
<evidence type="ECO:0000256" key="2">
    <source>
        <dbReference type="SAM" id="SignalP"/>
    </source>
</evidence>
<feature type="region of interest" description="Disordered" evidence="1">
    <location>
        <begin position="309"/>
        <end position="329"/>
    </location>
</feature>
<feature type="region of interest" description="Disordered" evidence="1">
    <location>
        <begin position="80"/>
        <end position="104"/>
    </location>
</feature>
<feature type="signal peptide" evidence="2">
    <location>
        <begin position="1"/>
        <end position="18"/>
    </location>
</feature>
<keyword evidence="4" id="KW-1185">Reference proteome</keyword>
<evidence type="ECO:0000256" key="1">
    <source>
        <dbReference type="SAM" id="MobiDB-lite"/>
    </source>
</evidence>
<feature type="region of interest" description="Disordered" evidence="1">
    <location>
        <begin position="194"/>
        <end position="225"/>
    </location>
</feature>
<keyword evidence="2" id="KW-0732">Signal</keyword>
<feature type="compositionally biased region" description="Polar residues" evidence="1">
    <location>
        <begin position="216"/>
        <end position="225"/>
    </location>
</feature>
<gene>
    <name evidence="3" type="ORF">SSLN_LOCUS17254</name>
</gene>
<reference evidence="3 4" key="2">
    <citation type="submission" date="2018-11" db="EMBL/GenBank/DDBJ databases">
        <authorList>
            <consortium name="Pathogen Informatics"/>
        </authorList>
    </citation>
    <scope>NUCLEOTIDE SEQUENCE [LARGE SCALE GENOMIC DNA]</scope>
    <source>
        <strain evidence="3 4">NST_G2</strain>
    </source>
</reference>
<sequence length="375" mass="37025">MPTILILIPIPIVSPIQGASEITTGSTSTEAFSRPTPVTAPDNASASRGITDSSSTSTLLVSAVTATAAAQMFSGTMEITTGNTSTEASPRPEPLTAPGLASASSGINARSLTSTHPGSAVTDTAAAQMFSGTMEITTGNTSTEASPRPAPLTAPGLASASSGINATSLTSTHPGAAVTATAAAQMFSGTMEITTGNTSTEASPRPEPLTAPGLASASSGINATSLTSTHPGAAVTATAAAQMFSGTMEITTGNTSTEASPRPAPLTVTGLASASSGINATSLTSTHPGSTVTATAAAQMFSGTMEITTGNTSTEASPRPAPLTAPDNASATRLDPGEVLPVYRVDLQLLQDGIQSALDTSYLTHLSTKPVATSL</sequence>
<feature type="region of interest" description="Disordered" evidence="1">
    <location>
        <begin position="24"/>
        <end position="57"/>
    </location>
</feature>
<dbReference type="AlphaFoldDB" id="A0A183TLA4"/>
<protein>
    <submittedName>
        <fullName evidence="5">SEA domain-containing protein</fullName>
    </submittedName>
</protein>
<evidence type="ECO:0000313" key="5">
    <source>
        <dbReference type="WBParaSite" id="SSLN_0001790701-mRNA-1"/>
    </source>
</evidence>
<feature type="region of interest" description="Disordered" evidence="1">
    <location>
        <begin position="137"/>
        <end position="160"/>
    </location>
</feature>
<proteinExistence type="predicted"/>
<evidence type="ECO:0000313" key="4">
    <source>
        <dbReference type="Proteomes" id="UP000275846"/>
    </source>
</evidence>
<organism evidence="5">
    <name type="scientific">Schistocephalus solidus</name>
    <name type="common">Tapeworm</name>
    <dbReference type="NCBI Taxonomy" id="70667"/>
    <lineage>
        <taxon>Eukaryota</taxon>
        <taxon>Metazoa</taxon>
        <taxon>Spiralia</taxon>
        <taxon>Lophotrochozoa</taxon>
        <taxon>Platyhelminthes</taxon>
        <taxon>Cestoda</taxon>
        <taxon>Eucestoda</taxon>
        <taxon>Diphyllobothriidea</taxon>
        <taxon>Diphyllobothriidae</taxon>
        <taxon>Schistocephalus</taxon>
    </lineage>
</organism>
<reference evidence="5" key="1">
    <citation type="submission" date="2016-06" db="UniProtKB">
        <authorList>
            <consortium name="WormBaseParasite"/>
        </authorList>
    </citation>
    <scope>IDENTIFICATION</scope>
</reference>